<dbReference type="SMART" id="SM00321">
    <property type="entry name" value="WSC"/>
    <property type="match status" value="1"/>
</dbReference>
<proteinExistence type="predicted"/>
<evidence type="ECO:0000256" key="2">
    <source>
        <dbReference type="ARBA" id="ARBA00022692"/>
    </source>
</evidence>
<feature type="non-terminal residue" evidence="8">
    <location>
        <position position="1"/>
    </location>
</feature>
<accession>A0A8B6GEC8</accession>
<dbReference type="PROSITE" id="PS51212">
    <property type="entry name" value="WSC"/>
    <property type="match status" value="1"/>
</dbReference>
<keyword evidence="5" id="KW-0472">Membrane</keyword>
<dbReference type="EMBL" id="UYJE01008304">
    <property type="protein sequence ID" value="VDI62853.1"/>
    <property type="molecule type" value="Genomic_DNA"/>
</dbReference>
<keyword evidence="2" id="KW-0812">Transmembrane</keyword>
<gene>
    <name evidence="8" type="ORF">MGAL_10B077656</name>
</gene>
<feature type="non-terminal residue" evidence="8">
    <location>
        <position position="88"/>
    </location>
</feature>
<dbReference type="AlphaFoldDB" id="A0A8B6GEC8"/>
<comment type="caution">
    <text evidence="8">The sequence shown here is derived from an EMBL/GenBank/DDBJ whole genome shotgun (WGS) entry which is preliminary data.</text>
</comment>
<dbReference type="InterPro" id="IPR051836">
    <property type="entry name" value="Kremen_rcpt"/>
</dbReference>
<dbReference type="InterPro" id="IPR002889">
    <property type="entry name" value="WSC_carb-bd"/>
</dbReference>
<feature type="domain" description="WSC" evidence="7">
    <location>
        <begin position="1"/>
        <end position="88"/>
    </location>
</feature>
<evidence type="ECO:0000256" key="1">
    <source>
        <dbReference type="ARBA" id="ARBA00004167"/>
    </source>
</evidence>
<keyword evidence="4" id="KW-1133">Transmembrane helix</keyword>
<keyword evidence="6" id="KW-0325">Glycoprotein</keyword>
<keyword evidence="3" id="KW-0732">Signal</keyword>
<evidence type="ECO:0000256" key="3">
    <source>
        <dbReference type="ARBA" id="ARBA00022729"/>
    </source>
</evidence>
<protein>
    <recommendedName>
        <fullName evidence="7">WSC domain-containing protein</fullName>
    </recommendedName>
</protein>
<dbReference type="Proteomes" id="UP000596742">
    <property type="component" value="Unassembled WGS sequence"/>
</dbReference>
<reference evidence="8" key="1">
    <citation type="submission" date="2018-11" db="EMBL/GenBank/DDBJ databases">
        <authorList>
            <person name="Alioto T."/>
            <person name="Alioto T."/>
        </authorList>
    </citation>
    <scope>NUCLEOTIDE SEQUENCE</scope>
</reference>
<dbReference type="GO" id="GO:0005886">
    <property type="term" value="C:plasma membrane"/>
    <property type="evidence" value="ECO:0007669"/>
    <property type="project" value="TreeGrafter"/>
</dbReference>
<organism evidence="8 9">
    <name type="scientific">Mytilus galloprovincialis</name>
    <name type="common">Mediterranean mussel</name>
    <dbReference type="NCBI Taxonomy" id="29158"/>
    <lineage>
        <taxon>Eukaryota</taxon>
        <taxon>Metazoa</taxon>
        <taxon>Spiralia</taxon>
        <taxon>Lophotrochozoa</taxon>
        <taxon>Mollusca</taxon>
        <taxon>Bivalvia</taxon>
        <taxon>Autobranchia</taxon>
        <taxon>Pteriomorphia</taxon>
        <taxon>Mytilida</taxon>
        <taxon>Mytiloidea</taxon>
        <taxon>Mytilidae</taxon>
        <taxon>Mytilinae</taxon>
        <taxon>Mytilus</taxon>
    </lineage>
</organism>
<evidence type="ECO:0000313" key="8">
    <source>
        <dbReference type="EMBL" id="VDI62853.1"/>
    </source>
</evidence>
<dbReference type="PANTHER" id="PTHR24269">
    <property type="entry name" value="KREMEN PROTEIN"/>
    <property type="match status" value="1"/>
</dbReference>
<dbReference type="OrthoDB" id="10043391at2759"/>
<dbReference type="Pfam" id="PF01822">
    <property type="entry name" value="WSC"/>
    <property type="match status" value="1"/>
</dbReference>
<evidence type="ECO:0000256" key="6">
    <source>
        <dbReference type="ARBA" id="ARBA00023180"/>
    </source>
</evidence>
<sequence length="88" mass="10106">YIGCYKDDGNRLLKYKIKVIGNYITLAKCRDNCKGYKYSGLQYRTQCFCGNKLANKQYPRVPESDCNMACADETNRMCGGGYRNSIYI</sequence>
<name>A0A8B6GEC8_MYTGA</name>
<evidence type="ECO:0000256" key="5">
    <source>
        <dbReference type="ARBA" id="ARBA00023136"/>
    </source>
</evidence>
<evidence type="ECO:0000313" key="9">
    <source>
        <dbReference type="Proteomes" id="UP000596742"/>
    </source>
</evidence>
<keyword evidence="9" id="KW-1185">Reference proteome</keyword>
<evidence type="ECO:0000256" key="4">
    <source>
        <dbReference type="ARBA" id="ARBA00022989"/>
    </source>
</evidence>
<dbReference type="PANTHER" id="PTHR24269:SF16">
    <property type="entry name" value="PROTEIN SLG1"/>
    <property type="match status" value="1"/>
</dbReference>
<evidence type="ECO:0000259" key="7">
    <source>
        <dbReference type="PROSITE" id="PS51212"/>
    </source>
</evidence>
<comment type="subcellular location">
    <subcellularLocation>
        <location evidence="1">Membrane</location>
        <topology evidence="1">Single-pass membrane protein</topology>
    </subcellularLocation>
</comment>